<protein>
    <submittedName>
        <fullName evidence="9">DMT family transporter</fullName>
    </submittedName>
</protein>
<feature type="transmembrane region" description="Helical" evidence="7">
    <location>
        <begin position="112"/>
        <end position="129"/>
    </location>
</feature>
<dbReference type="AlphaFoldDB" id="A0A6N7X5Q8"/>
<keyword evidence="3" id="KW-1003">Cell membrane</keyword>
<feature type="transmembrane region" description="Helical" evidence="7">
    <location>
        <begin position="256"/>
        <end position="275"/>
    </location>
</feature>
<evidence type="ECO:0000256" key="2">
    <source>
        <dbReference type="ARBA" id="ARBA00007362"/>
    </source>
</evidence>
<keyword evidence="5 7" id="KW-1133">Transmembrane helix</keyword>
<feature type="transmembrane region" description="Helical" evidence="7">
    <location>
        <begin position="47"/>
        <end position="68"/>
    </location>
</feature>
<feature type="transmembrane region" description="Helical" evidence="7">
    <location>
        <begin position="228"/>
        <end position="249"/>
    </location>
</feature>
<comment type="similarity">
    <text evidence="2">Belongs to the EamA transporter family.</text>
</comment>
<keyword evidence="6 7" id="KW-0472">Membrane</keyword>
<reference evidence="9 10" key="1">
    <citation type="submission" date="2019-08" db="EMBL/GenBank/DDBJ databases">
        <title>In-depth cultivation of the pig gut microbiome towards novel bacterial diversity and tailored functional studies.</title>
        <authorList>
            <person name="Wylensek D."/>
            <person name="Hitch T.C.A."/>
            <person name="Clavel T."/>
        </authorList>
    </citation>
    <scope>NUCLEOTIDE SEQUENCE [LARGE SCALE GENOMIC DNA]</scope>
    <source>
        <strain evidence="9 10">WCA-MUC-591-APC-4B</strain>
    </source>
</reference>
<evidence type="ECO:0000256" key="4">
    <source>
        <dbReference type="ARBA" id="ARBA00022692"/>
    </source>
</evidence>
<evidence type="ECO:0000313" key="9">
    <source>
        <dbReference type="EMBL" id="MST70862.1"/>
    </source>
</evidence>
<evidence type="ECO:0000256" key="3">
    <source>
        <dbReference type="ARBA" id="ARBA00022475"/>
    </source>
</evidence>
<keyword evidence="10" id="KW-1185">Reference proteome</keyword>
<sequence>MKQFWSKTSTLIITAIFCCTLWGSAYPCIKVGYRLFSIVSGNVPGQLFFAGCRFALAGILVILAGSLLQKELLLPEKSDWKPIAVLALFQTILQYIFFYMGLARASAVRSSIINGTGAFVAILLAVYMFRLEKMTLKKFIGCFLGFSGVLLVETVGQTVNFGFAWNGEGFILLSVFASSTASILIKIFSRDHNPVLLSGWQFFTGGLTMAIVAFLFGGRMTVGTPTSLLLLLYMAFISSAAYTLWGVLLKYHPVSHVTVFNFVTPVAGVLLSSVILSEHGVLNGSVLIALVLVCGGILVVSRE</sequence>
<dbReference type="Pfam" id="PF00892">
    <property type="entry name" value="EamA"/>
    <property type="match status" value="2"/>
</dbReference>
<feature type="transmembrane region" description="Helical" evidence="7">
    <location>
        <begin position="195"/>
        <end position="216"/>
    </location>
</feature>
<keyword evidence="4 7" id="KW-0812">Transmembrane</keyword>
<dbReference type="InterPro" id="IPR037185">
    <property type="entry name" value="EmrE-like"/>
</dbReference>
<evidence type="ECO:0000256" key="1">
    <source>
        <dbReference type="ARBA" id="ARBA00004651"/>
    </source>
</evidence>
<dbReference type="RefSeq" id="WP_154554425.1">
    <property type="nucleotide sequence ID" value="NZ_JBJESO010000008.1"/>
</dbReference>
<feature type="transmembrane region" description="Helical" evidence="7">
    <location>
        <begin position="169"/>
        <end position="188"/>
    </location>
</feature>
<dbReference type="InterPro" id="IPR050638">
    <property type="entry name" value="AA-Vitamin_Transporters"/>
</dbReference>
<evidence type="ECO:0000259" key="8">
    <source>
        <dbReference type="Pfam" id="PF00892"/>
    </source>
</evidence>
<dbReference type="Proteomes" id="UP000469424">
    <property type="component" value="Unassembled WGS sequence"/>
</dbReference>
<evidence type="ECO:0000256" key="7">
    <source>
        <dbReference type="SAM" id="Phobius"/>
    </source>
</evidence>
<dbReference type="PANTHER" id="PTHR32322">
    <property type="entry name" value="INNER MEMBRANE TRANSPORTER"/>
    <property type="match status" value="1"/>
</dbReference>
<comment type="caution">
    <text evidence="9">The sequence shown here is derived from an EMBL/GenBank/DDBJ whole genome shotgun (WGS) entry which is preliminary data.</text>
</comment>
<name>A0A6N7X5Q8_9FIRM</name>
<dbReference type="PANTHER" id="PTHR32322:SF18">
    <property type="entry name" value="S-ADENOSYLMETHIONINE_S-ADENOSYLHOMOCYSTEINE TRANSPORTER"/>
    <property type="match status" value="1"/>
</dbReference>
<comment type="subcellular location">
    <subcellularLocation>
        <location evidence="1">Cell membrane</location>
        <topology evidence="1">Multi-pass membrane protein</topology>
    </subcellularLocation>
</comment>
<feature type="transmembrane region" description="Helical" evidence="7">
    <location>
        <begin position="141"/>
        <end position="163"/>
    </location>
</feature>
<dbReference type="EMBL" id="VUNA01000009">
    <property type="protein sequence ID" value="MST70862.1"/>
    <property type="molecule type" value="Genomic_DNA"/>
</dbReference>
<feature type="domain" description="EamA" evidence="8">
    <location>
        <begin position="167"/>
        <end position="301"/>
    </location>
</feature>
<dbReference type="GO" id="GO:0005886">
    <property type="term" value="C:plasma membrane"/>
    <property type="evidence" value="ECO:0007669"/>
    <property type="project" value="UniProtKB-SubCell"/>
</dbReference>
<organism evidence="9 10">
    <name type="scientific">Mogibacterium kristiansenii</name>
    <dbReference type="NCBI Taxonomy" id="2606708"/>
    <lineage>
        <taxon>Bacteria</taxon>
        <taxon>Bacillati</taxon>
        <taxon>Bacillota</taxon>
        <taxon>Clostridia</taxon>
        <taxon>Peptostreptococcales</taxon>
        <taxon>Anaerovoracaceae</taxon>
        <taxon>Mogibacterium</taxon>
    </lineage>
</organism>
<feature type="transmembrane region" description="Helical" evidence="7">
    <location>
        <begin position="80"/>
        <end position="100"/>
    </location>
</feature>
<evidence type="ECO:0000256" key="6">
    <source>
        <dbReference type="ARBA" id="ARBA00023136"/>
    </source>
</evidence>
<dbReference type="InterPro" id="IPR000620">
    <property type="entry name" value="EamA_dom"/>
</dbReference>
<gene>
    <name evidence="9" type="ORF">FYJ65_05860</name>
</gene>
<proteinExistence type="inferred from homology"/>
<accession>A0A6N7X5Q8</accession>
<feature type="transmembrane region" description="Helical" evidence="7">
    <location>
        <begin position="281"/>
        <end position="300"/>
    </location>
</feature>
<evidence type="ECO:0000256" key="5">
    <source>
        <dbReference type="ARBA" id="ARBA00022989"/>
    </source>
</evidence>
<dbReference type="SUPFAM" id="SSF103481">
    <property type="entry name" value="Multidrug resistance efflux transporter EmrE"/>
    <property type="match status" value="2"/>
</dbReference>
<evidence type="ECO:0000313" key="10">
    <source>
        <dbReference type="Proteomes" id="UP000469424"/>
    </source>
</evidence>
<feature type="domain" description="EamA" evidence="8">
    <location>
        <begin position="12"/>
        <end position="152"/>
    </location>
</feature>